<dbReference type="Pfam" id="PF04940">
    <property type="entry name" value="BLUF"/>
    <property type="match status" value="1"/>
</dbReference>
<evidence type="ECO:0000313" key="3">
    <source>
        <dbReference type="Proteomes" id="UP001404104"/>
    </source>
</evidence>
<reference evidence="2 3" key="1">
    <citation type="submission" date="2024-05" db="EMBL/GenBank/DDBJ databases">
        <authorList>
            <person name="Liu Q."/>
            <person name="Xin Y.-H."/>
        </authorList>
    </citation>
    <scope>NUCLEOTIDE SEQUENCE [LARGE SCALE GENOMIC DNA]</scope>
    <source>
        <strain evidence="2 3">CGMCC 1.15349</strain>
    </source>
</reference>
<feature type="domain" description="BLUF" evidence="1">
    <location>
        <begin position="2"/>
        <end position="92"/>
    </location>
</feature>
<dbReference type="InterPro" id="IPR007024">
    <property type="entry name" value="BLUF_domain"/>
</dbReference>
<sequence length="133" mass="14685">MVTQLIYMSEPFGYDHTTLTSILATARRNNSRDAITGALICRHDIYLQLIEGDAPAIDALFARISLDDRHLAVTLLNRAEVAARLFPKWAMLHDPAQTWSWSVEEVAGGAVRKATPEALQQVFARTGHVATAL</sequence>
<organism evidence="2 3">
    <name type="scientific">Sphingomonas qilianensis</name>
    <dbReference type="NCBI Taxonomy" id="1736690"/>
    <lineage>
        <taxon>Bacteria</taxon>
        <taxon>Pseudomonadati</taxon>
        <taxon>Pseudomonadota</taxon>
        <taxon>Alphaproteobacteria</taxon>
        <taxon>Sphingomonadales</taxon>
        <taxon>Sphingomonadaceae</taxon>
        <taxon>Sphingomonas</taxon>
    </lineage>
</organism>
<dbReference type="SUPFAM" id="SSF54975">
    <property type="entry name" value="Acylphosphatase/BLUF domain-like"/>
    <property type="match status" value="1"/>
</dbReference>
<accession>A0ABU9XUS5</accession>
<dbReference type="RefSeq" id="WP_345865394.1">
    <property type="nucleotide sequence ID" value="NZ_JBDIMF010000005.1"/>
</dbReference>
<dbReference type="InterPro" id="IPR036046">
    <property type="entry name" value="Acylphosphatase-like_dom_sf"/>
</dbReference>
<name>A0ABU9XUS5_9SPHN</name>
<dbReference type="SMART" id="SM01034">
    <property type="entry name" value="BLUF"/>
    <property type="match status" value="1"/>
</dbReference>
<dbReference type="Gene3D" id="3.30.70.100">
    <property type="match status" value="1"/>
</dbReference>
<dbReference type="EMBL" id="JBDIMF010000005">
    <property type="protein sequence ID" value="MEN2787282.1"/>
    <property type="molecule type" value="Genomic_DNA"/>
</dbReference>
<evidence type="ECO:0000259" key="1">
    <source>
        <dbReference type="PROSITE" id="PS50925"/>
    </source>
</evidence>
<dbReference type="PROSITE" id="PS50925">
    <property type="entry name" value="BLUF"/>
    <property type="match status" value="1"/>
</dbReference>
<proteinExistence type="predicted"/>
<evidence type="ECO:0000313" key="2">
    <source>
        <dbReference type="EMBL" id="MEN2787282.1"/>
    </source>
</evidence>
<protein>
    <submittedName>
        <fullName evidence="2">BLUF domain-containing protein</fullName>
    </submittedName>
</protein>
<gene>
    <name evidence="2" type="ORF">ABC969_12730</name>
</gene>
<keyword evidence="3" id="KW-1185">Reference proteome</keyword>
<dbReference type="Proteomes" id="UP001404104">
    <property type="component" value="Unassembled WGS sequence"/>
</dbReference>
<comment type="caution">
    <text evidence="2">The sequence shown here is derived from an EMBL/GenBank/DDBJ whole genome shotgun (WGS) entry which is preliminary data.</text>
</comment>